<evidence type="ECO:0008006" key="4">
    <source>
        <dbReference type="Google" id="ProtNLM"/>
    </source>
</evidence>
<dbReference type="EMBL" id="CP142149">
    <property type="protein sequence ID" value="WSE33684.1"/>
    <property type="molecule type" value="Genomic_DNA"/>
</dbReference>
<reference evidence="2 3" key="1">
    <citation type="journal article" date="2015" name="Int. J. Syst. Evol. Microbiol.">
        <title>Amycolatopsis rhabdoformis sp. nov., an actinomycete isolated from a tropical forest soil.</title>
        <authorList>
            <person name="Souza W.R."/>
            <person name="Silva R.E."/>
            <person name="Goodfellow M."/>
            <person name="Busarakam K."/>
            <person name="Figueiro F.S."/>
            <person name="Ferreira D."/>
            <person name="Rodrigues-Filho E."/>
            <person name="Moraes L.A.B."/>
            <person name="Zucchi T.D."/>
        </authorList>
    </citation>
    <scope>NUCLEOTIDE SEQUENCE [LARGE SCALE GENOMIC DNA]</scope>
    <source>
        <strain evidence="2 3">NCIMB 14900</strain>
    </source>
</reference>
<dbReference type="Proteomes" id="UP001330812">
    <property type="component" value="Chromosome"/>
</dbReference>
<keyword evidence="1" id="KW-0732">Signal</keyword>
<name>A0ABZ1IHS7_9PSEU</name>
<keyword evidence="3" id="KW-1185">Reference proteome</keyword>
<sequence length="119" mass="12585">MRVLRQGSLVKAAAALALVFGVAGFSAGPAQASPQSAQSGSGTISDPWVPTRAAHITCQTATLFGNYTPGQGHADPIDTLVQGNYIGVRYITADHYSADVFWHGKSKWGFLLRSCFSLD</sequence>
<proteinExistence type="predicted"/>
<evidence type="ECO:0000313" key="2">
    <source>
        <dbReference type="EMBL" id="WSE33684.1"/>
    </source>
</evidence>
<feature type="chain" id="PRO_5046409619" description="SH3 domain-containing protein" evidence="1">
    <location>
        <begin position="33"/>
        <end position="119"/>
    </location>
</feature>
<feature type="signal peptide" evidence="1">
    <location>
        <begin position="1"/>
        <end position="32"/>
    </location>
</feature>
<dbReference type="RefSeq" id="WP_326836483.1">
    <property type="nucleotide sequence ID" value="NZ_CP142149.1"/>
</dbReference>
<evidence type="ECO:0000313" key="3">
    <source>
        <dbReference type="Proteomes" id="UP001330812"/>
    </source>
</evidence>
<gene>
    <name evidence="2" type="ORF">VSH64_16485</name>
</gene>
<protein>
    <recommendedName>
        <fullName evidence="4">SH3 domain-containing protein</fullName>
    </recommendedName>
</protein>
<accession>A0ABZ1IHS7</accession>
<evidence type="ECO:0000256" key="1">
    <source>
        <dbReference type="SAM" id="SignalP"/>
    </source>
</evidence>
<organism evidence="2 3">
    <name type="scientific">Amycolatopsis rhabdoformis</name>
    <dbReference type="NCBI Taxonomy" id="1448059"/>
    <lineage>
        <taxon>Bacteria</taxon>
        <taxon>Bacillati</taxon>
        <taxon>Actinomycetota</taxon>
        <taxon>Actinomycetes</taxon>
        <taxon>Pseudonocardiales</taxon>
        <taxon>Pseudonocardiaceae</taxon>
        <taxon>Amycolatopsis</taxon>
    </lineage>
</organism>